<dbReference type="RefSeq" id="WP_264730923.1">
    <property type="nucleotide sequence ID" value="NZ_JAPDNR010000001.1"/>
</dbReference>
<evidence type="ECO:0000313" key="1">
    <source>
        <dbReference type="EMBL" id="MCW3484974.1"/>
    </source>
</evidence>
<protein>
    <recommendedName>
        <fullName evidence="3">DUF4369 domain-containing protein</fullName>
    </recommendedName>
</protein>
<dbReference type="Proteomes" id="UP001207742">
    <property type="component" value="Unassembled WGS sequence"/>
</dbReference>
<evidence type="ECO:0008006" key="3">
    <source>
        <dbReference type="Google" id="ProtNLM"/>
    </source>
</evidence>
<comment type="caution">
    <text evidence="1">The sequence shown here is derived from an EMBL/GenBank/DDBJ whole genome shotgun (WGS) entry which is preliminary data.</text>
</comment>
<reference evidence="1 2" key="1">
    <citation type="submission" date="2022-10" db="EMBL/GenBank/DDBJ databases">
        <title>Chitinophaga nivalis PC15 sp. nov., isolated from Pyeongchang county, South Korea.</title>
        <authorList>
            <person name="Trinh H.N."/>
        </authorList>
    </citation>
    <scope>NUCLEOTIDE SEQUENCE [LARGE SCALE GENOMIC DNA]</scope>
    <source>
        <strain evidence="1 2">PC14</strain>
    </source>
</reference>
<evidence type="ECO:0000313" key="2">
    <source>
        <dbReference type="Proteomes" id="UP001207742"/>
    </source>
</evidence>
<sequence>MPLPVTLFKKCRRKISLALLSFHFLLILLVSISSTIRGYTTLYHHPKGKEPLLTVARYCHVLTTTPGILQYISVSGIDAGYGYFAPNVASGYVVHFVLKDKNRQPLYDTYFPPFKNAESMIRYVALMGCFQDKLPALQQENTCQSLYIRYLNTLIKSMGQSILARYQHIPADHLIATLYLYEYPSLKDYIAEKTTPRLIALENIPVAAAPRPFSVPAVNR</sequence>
<organism evidence="1 2">
    <name type="scientific">Chitinophaga nivalis</name>
    <dbReference type="NCBI Taxonomy" id="2991709"/>
    <lineage>
        <taxon>Bacteria</taxon>
        <taxon>Pseudomonadati</taxon>
        <taxon>Bacteroidota</taxon>
        <taxon>Chitinophagia</taxon>
        <taxon>Chitinophagales</taxon>
        <taxon>Chitinophagaceae</taxon>
        <taxon>Chitinophaga</taxon>
    </lineage>
</organism>
<name>A0ABT3IMM2_9BACT</name>
<gene>
    <name evidence="1" type="ORF">OL497_13780</name>
</gene>
<dbReference type="EMBL" id="JAPDNS010000001">
    <property type="protein sequence ID" value="MCW3484974.1"/>
    <property type="molecule type" value="Genomic_DNA"/>
</dbReference>
<keyword evidence="2" id="KW-1185">Reference proteome</keyword>
<proteinExistence type="predicted"/>
<accession>A0ABT3IMM2</accession>